<protein>
    <recommendedName>
        <fullName evidence="2">serine O-acetyltransferase</fullName>
        <ecNumber evidence="2">2.3.1.30</ecNumber>
    </recommendedName>
</protein>
<accession>A0A1M6BRN9</accession>
<keyword evidence="4 7" id="KW-0808">Transferase</keyword>
<dbReference type="FunFam" id="2.160.10.10:FF:000015">
    <property type="entry name" value="Serine acetyltransferase, plasmid"/>
    <property type="match status" value="1"/>
</dbReference>
<proteinExistence type="inferred from homology"/>
<dbReference type="STRING" id="1168035.SAMN05444280_10311"/>
<reference evidence="7 8" key="1">
    <citation type="submission" date="2016-11" db="EMBL/GenBank/DDBJ databases">
        <authorList>
            <person name="Jaros S."/>
            <person name="Januszkiewicz K."/>
            <person name="Wedrychowicz H."/>
        </authorList>
    </citation>
    <scope>NUCLEOTIDE SEQUENCE [LARGE SCALE GENOMIC DNA]</scope>
    <source>
        <strain evidence="7 8">DSM 27063</strain>
    </source>
</reference>
<keyword evidence="5" id="KW-0012">Acyltransferase</keyword>
<evidence type="ECO:0000313" key="8">
    <source>
        <dbReference type="Proteomes" id="UP000184050"/>
    </source>
</evidence>
<dbReference type="PANTHER" id="PTHR42811">
    <property type="entry name" value="SERINE ACETYLTRANSFERASE"/>
    <property type="match status" value="1"/>
</dbReference>
<dbReference type="InterPro" id="IPR011004">
    <property type="entry name" value="Trimer_LpxA-like_sf"/>
</dbReference>
<dbReference type="InterPro" id="IPR053376">
    <property type="entry name" value="Serine_acetyltransferase"/>
</dbReference>
<dbReference type="InterPro" id="IPR042122">
    <property type="entry name" value="Ser_AcTrfase_N_sf"/>
</dbReference>
<dbReference type="InterPro" id="IPR045304">
    <property type="entry name" value="LbH_SAT"/>
</dbReference>
<evidence type="ECO:0000256" key="4">
    <source>
        <dbReference type="ARBA" id="ARBA00022679"/>
    </source>
</evidence>
<dbReference type="GO" id="GO:0008652">
    <property type="term" value="P:amino acid biosynthetic process"/>
    <property type="evidence" value="ECO:0007669"/>
    <property type="project" value="UniProtKB-KW"/>
</dbReference>
<evidence type="ECO:0000256" key="3">
    <source>
        <dbReference type="ARBA" id="ARBA00022605"/>
    </source>
</evidence>
<organism evidence="7 8">
    <name type="scientific">Tangfeifania diversioriginum</name>
    <dbReference type="NCBI Taxonomy" id="1168035"/>
    <lineage>
        <taxon>Bacteria</taxon>
        <taxon>Pseudomonadati</taxon>
        <taxon>Bacteroidota</taxon>
        <taxon>Bacteroidia</taxon>
        <taxon>Marinilabiliales</taxon>
        <taxon>Prolixibacteraceae</taxon>
        <taxon>Tangfeifania</taxon>
    </lineage>
</organism>
<evidence type="ECO:0000256" key="5">
    <source>
        <dbReference type="ARBA" id="ARBA00023315"/>
    </source>
</evidence>
<name>A0A1M6BRN9_9BACT</name>
<dbReference type="Pfam" id="PF00132">
    <property type="entry name" value="Hexapep"/>
    <property type="match status" value="1"/>
</dbReference>
<dbReference type="CDD" id="cd03354">
    <property type="entry name" value="LbH_SAT"/>
    <property type="match status" value="1"/>
</dbReference>
<comment type="catalytic activity">
    <reaction evidence="6">
        <text>L-serine + acetyl-CoA = O-acetyl-L-serine + CoA</text>
        <dbReference type="Rhea" id="RHEA:24560"/>
        <dbReference type="ChEBI" id="CHEBI:33384"/>
        <dbReference type="ChEBI" id="CHEBI:57287"/>
        <dbReference type="ChEBI" id="CHEBI:57288"/>
        <dbReference type="ChEBI" id="CHEBI:58340"/>
        <dbReference type="EC" id="2.3.1.30"/>
    </reaction>
</comment>
<dbReference type="AlphaFoldDB" id="A0A1M6BRN9"/>
<evidence type="ECO:0000313" key="7">
    <source>
        <dbReference type="EMBL" id="SHI51450.1"/>
    </source>
</evidence>
<keyword evidence="3" id="KW-0028">Amino-acid biosynthesis</keyword>
<evidence type="ECO:0000256" key="6">
    <source>
        <dbReference type="ARBA" id="ARBA00049486"/>
    </source>
</evidence>
<keyword evidence="8" id="KW-1185">Reference proteome</keyword>
<dbReference type="RefSeq" id="WP_073165049.1">
    <property type="nucleotide sequence ID" value="NZ_FQZE01000003.1"/>
</dbReference>
<evidence type="ECO:0000256" key="2">
    <source>
        <dbReference type="ARBA" id="ARBA00013266"/>
    </source>
</evidence>
<dbReference type="GO" id="GO:0009001">
    <property type="term" value="F:serine O-acetyltransferase activity"/>
    <property type="evidence" value="ECO:0007669"/>
    <property type="project" value="UniProtKB-EC"/>
</dbReference>
<dbReference type="EMBL" id="FQZE01000003">
    <property type="protein sequence ID" value="SHI51450.1"/>
    <property type="molecule type" value="Genomic_DNA"/>
</dbReference>
<dbReference type="SUPFAM" id="SSF51161">
    <property type="entry name" value="Trimeric LpxA-like enzymes"/>
    <property type="match status" value="1"/>
</dbReference>
<gene>
    <name evidence="7" type="ORF">SAMN05444280_10311</name>
</gene>
<dbReference type="OrthoDB" id="9801456at2"/>
<dbReference type="Gene3D" id="1.10.3130.10">
    <property type="entry name" value="serine acetyltransferase, domain 1"/>
    <property type="match status" value="1"/>
</dbReference>
<dbReference type="Proteomes" id="UP000184050">
    <property type="component" value="Unassembled WGS sequence"/>
</dbReference>
<dbReference type="Gene3D" id="2.160.10.10">
    <property type="entry name" value="Hexapeptide repeat proteins"/>
    <property type="match status" value="1"/>
</dbReference>
<evidence type="ECO:0000256" key="1">
    <source>
        <dbReference type="ARBA" id="ARBA00007274"/>
    </source>
</evidence>
<dbReference type="NCBIfam" id="NF041874">
    <property type="entry name" value="EPS_EpsC"/>
    <property type="match status" value="1"/>
</dbReference>
<dbReference type="EC" id="2.3.1.30" evidence="2"/>
<comment type="similarity">
    <text evidence="1">Belongs to the transferase hexapeptide repeat family.</text>
</comment>
<sequence length="308" mass="34153">MPRQEFEDRISKTVESLSDPKTYNVVCHEHRLGEPLPSIAKLRKVVNMIREILFPGYFGNTSLRPNTTRHYMGVYVDELHELLSEEILAGMCFECQDDNSVKIDKHKARAKETAACFIENLPEIRRKLVADVNATFINDPAARNLGEVIFCYPGIRAITNYRVAHKLLELEIPLIPRFISEMAHSETGIDIHPRAKIGENFTIDHGTGVVIGSTSIIGNNVKIYQGVTLGAKSFPLDDEGKPIKGILRHPVVEDNVVIYSGATILGRITIGEGSVIGGNVWVTRNIPPKSRIVQSRPKSTTFADGSGI</sequence>
<dbReference type="InterPro" id="IPR001451">
    <property type="entry name" value="Hexapep"/>
</dbReference>